<keyword evidence="3" id="KW-0597">Phosphoprotein</keyword>
<dbReference type="SUPFAM" id="SSF47384">
    <property type="entry name" value="Homodimeric domain of signal transducing histidine kinase"/>
    <property type="match status" value="1"/>
</dbReference>
<dbReference type="GO" id="GO:0000155">
    <property type="term" value="F:phosphorelay sensor kinase activity"/>
    <property type="evidence" value="ECO:0007669"/>
    <property type="project" value="InterPro"/>
</dbReference>
<dbReference type="SMART" id="SM00388">
    <property type="entry name" value="HisKA"/>
    <property type="match status" value="1"/>
</dbReference>
<evidence type="ECO:0000256" key="4">
    <source>
        <dbReference type="ARBA" id="ARBA00022777"/>
    </source>
</evidence>
<dbReference type="Gene3D" id="3.30.565.10">
    <property type="entry name" value="Histidine kinase-like ATPase, C-terminal domain"/>
    <property type="match status" value="1"/>
</dbReference>
<dbReference type="AlphaFoldDB" id="A0AAE3KKH4"/>
<dbReference type="InterPro" id="IPR003594">
    <property type="entry name" value="HATPase_dom"/>
</dbReference>
<evidence type="ECO:0000256" key="2">
    <source>
        <dbReference type="ARBA" id="ARBA00012438"/>
    </source>
</evidence>
<dbReference type="PANTHER" id="PTHR43547">
    <property type="entry name" value="TWO-COMPONENT HISTIDINE KINASE"/>
    <property type="match status" value="1"/>
</dbReference>
<feature type="domain" description="Histidine kinase" evidence="6">
    <location>
        <begin position="256"/>
        <end position="472"/>
    </location>
</feature>
<keyword evidence="7" id="KW-0547">Nucleotide-binding</keyword>
<dbReference type="Pfam" id="PF00512">
    <property type="entry name" value="HisKA"/>
    <property type="match status" value="1"/>
</dbReference>
<comment type="catalytic activity">
    <reaction evidence="1">
        <text>ATP + protein L-histidine = ADP + protein N-phospho-L-histidine.</text>
        <dbReference type="EC" id="2.7.13.3"/>
    </reaction>
</comment>
<proteinExistence type="predicted"/>
<dbReference type="InterPro" id="IPR003661">
    <property type="entry name" value="HisK_dim/P_dom"/>
</dbReference>
<evidence type="ECO:0000256" key="1">
    <source>
        <dbReference type="ARBA" id="ARBA00000085"/>
    </source>
</evidence>
<dbReference type="InterPro" id="IPR019278">
    <property type="entry name" value="DICT_dom"/>
</dbReference>
<dbReference type="CDD" id="cd00082">
    <property type="entry name" value="HisKA"/>
    <property type="match status" value="1"/>
</dbReference>
<dbReference type="SMART" id="SM00387">
    <property type="entry name" value="HATPase_c"/>
    <property type="match status" value="1"/>
</dbReference>
<organism evidence="7 8">
    <name type="scientific">Limnofasciculus baicalensis BBK-W-15</name>
    <dbReference type="NCBI Taxonomy" id="2699891"/>
    <lineage>
        <taxon>Bacteria</taxon>
        <taxon>Bacillati</taxon>
        <taxon>Cyanobacteriota</taxon>
        <taxon>Cyanophyceae</taxon>
        <taxon>Coleofasciculales</taxon>
        <taxon>Coleofasciculaceae</taxon>
        <taxon>Limnofasciculus</taxon>
        <taxon>Limnofasciculus baicalensis</taxon>
    </lineage>
</organism>
<dbReference type="InterPro" id="IPR004358">
    <property type="entry name" value="Sig_transdc_His_kin-like_C"/>
</dbReference>
<keyword evidence="4" id="KW-0418">Kinase</keyword>
<keyword evidence="8" id="KW-1185">Reference proteome</keyword>
<dbReference type="RefSeq" id="WP_254009895.1">
    <property type="nucleotide sequence ID" value="NZ_JAMZMM010000005.1"/>
</dbReference>
<evidence type="ECO:0000313" key="8">
    <source>
        <dbReference type="Proteomes" id="UP001204953"/>
    </source>
</evidence>
<comment type="caution">
    <text evidence="7">The sequence shown here is derived from an EMBL/GenBank/DDBJ whole genome shotgun (WGS) entry which is preliminary data.</text>
</comment>
<dbReference type="SUPFAM" id="SSF55874">
    <property type="entry name" value="ATPase domain of HSP90 chaperone/DNA topoisomerase II/histidine kinase"/>
    <property type="match status" value="1"/>
</dbReference>
<dbReference type="InterPro" id="IPR036890">
    <property type="entry name" value="HATPase_C_sf"/>
</dbReference>
<keyword evidence="4" id="KW-0808">Transferase</keyword>
<dbReference type="InterPro" id="IPR005467">
    <property type="entry name" value="His_kinase_dom"/>
</dbReference>
<dbReference type="GO" id="GO:0005524">
    <property type="term" value="F:ATP binding"/>
    <property type="evidence" value="ECO:0007669"/>
    <property type="project" value="UniProtKB-KW"/>
</dbReference>
<dbReference type="PROSITE" id="PS50109">
    <property type="entry name" value="HIS_KIN"/>
    <property type="match status" value="1"/>
</dbReference>
<dbReference type="Gene3D" id="1.10.287.130">
    <property type="match status" value="1"/>
</dbReference>
<dbReference type="Pfam" id="PF10069">
    <property type="entry name" value="DICT"/>
    <property type="match status" value="1"/>
</dbReference>
<dbReference type="Proteomes" id="UP001204953">
    <property type="component" value="Unassembled WGS sequence"/>
</dbReference>
<keyword evidence="7" id="KW-0067">ATP-binding</keyword>
<keyword evidence="5" id="KW-0902">Two-component regulatory system</keyword>
<evidence type="ECO:0000259" key="6">
    <source>
        <dbReference type="PROSITE" id="PS50109"/>
    </source>
</evidence>
<dbReference type="PANTHER" id="PTHR43547:SF2">
    <property type="entry name" value="HYBRID SIGNAL TRANSDUCTION HISTIDINE KINASE C"/>
    <property type="match status" value="1"/>
</dbReference>
<dbReference type="EMBL" id="JAMZMM010000005">
    <property type="protein sequence ID" value="MCP2727079.1"/>
    <property type="molecule type" value="Genomic_DNA"/>
</dbReference>
<sequence>MTTPDFSIYQLTLDNLKIPQSLTISPLLLKSLVGAIFDILVEAKISATIWVKLPPEADWISKINQYQQQEWFNQKIYLCSCVENEKIEETDILSEETEVEGDNRIVAIQLGGGNQLKQELFLIVICEQFTSLIVAHPLPLTQPDTNRNDSYLAICTFDRKIIKLVMAGLKGAIADNNCKLLADWGNLFDNWFSNKGLKPLVTGIESFVTDSNDRDLLTQILIKQLQRTENILQSPPTRERSLPSKERRNKDEFLRRVAQELKTPLTNMKTAITLLDSPQLKPLQRQRYMELLHKECDRQNSLIAGFLDLVEIDEDPYNTVMPAVELAEIIPGIVSTYQPLAEEKGIQLGYTIPSKLPPVSCLDTWLRQITINLLNNSLKFTQTGGKVRVLASLQGEYVQVAFSDTGMGIAHSEIPKIFDSFYRGRPIAGEETGAGLGLTIVQQLLLRCGGSISVTSQLGKGATFKVLLPIAPT</sequence>
<accession>A0AAE3KKH4</accession>
<evidence type="ECO:0000256" key="3">
    <source>
        <dbReference type="ARBA" id="ARBA00022553"/>
    </source>
</evidence>
<evidence type="ECO:0000313" key="7">
    <source>
        <dbReference type="EMBL" id="MCP2727079.1"/>
    </source>
</evidence>
<dbReference type="PRINTS" id="PR00344">
    <property type="entry name" value="BCTRLSENSOR"/>
</dbReference>
<dbReference type="InterPro" id="IPR036097">
    <property type="entry name" value="HisK_dim/P_sf"/>
</dbReference>
<dbReference type="Pfam" id="PF02518">
    <property type="entry name" value="HATPase_c"/>
    <property type="match status" value="1"/>
</dbReference>
<protein>
    <recommendedName>
        <fullName evidence="2">histidine kinase</fullName>
        <ecNumber evidence="2">2.7.13.3</ecNumber>
    </recommendedName>
</protein>
<gene>
    <name evidence="7" type="ORF">NJ959_01135</name>
</gene>
<reference evidence="7" key="1">
    <citation type="submission" date="2022-06" db="EMBL/GenBank/DDBJ databases">
        <title>New cyanobacteria of genus Symplocastrum in benthos of Lake Baikal.</title>
        <authorList>
            <person name="Sorokovikova E."/>
            <person name="Tikhonova I."/>
            <person name="Krasnopeev A."/>
            <person name="Evseev P."/>
            <person name="Gladkikh A."/>
            <person name="Belykh O."/>
        </authorList>
    </citation>
    <scope>NUCLEOTIDE SEQUENCE</scope>
    <source>
        <strain evidence="7">BBK-W-15</strain>
    </source>
</reference>
<dbReference type="EC" id="2.7.13.3" evidence="2"/>
<name>A0AAE3KKH4_9CYAN</name>
<evidence type="ECO:0000256" key="5">
    <source>
        <dbReference type="ARBA" id="ARBA00023012"/>
    </source>
</evidence>